<keyword evidence="2" id="KW-1185">Reference proteome</keyword>
<protein>
    <submittedName>
        <fullName evidence="1">Uncharacterized protein</fullName>
    </submittedName>
</protein>
<accession>A0A2K3DLI3</accession>
<dbReference type="PaxDb" id="3055-EDO97240"/>
<evidence type="ECO:0000313" key="1">
    <source>
        <dbReference type="EMBL" id="PNW81394.1"/>
    </source>
</evidence>
<sequence>MSRSTAVMARPAATLVSTSVTVGSTIPAAATHLAHEGVRAAGCTGGAASAGHLASAADELGKETGSGVQHNVPLAGAKRVVHYLPWAPGRSS</sequence>
<dbReference type="KEGG" id="cre:CHLRE_07g354075v5"/>
<organism evidence="1 2">
    <name type="scientific">Chlamydomonas reinhardtii</name>
    <name type="common">Chlamydomonas smithii</name>
    <dbReference type="NCBI Taxonomy" id="3055"/>
    <lineage>
        <taxon>Eukaryota</taxon>
        <taxon>Viridiplantae</taxon>
        <taxon>Chlorophyta</taxon>
        <taxon>core chlorophytes</taxon>
        <taxon>Chlorophyceae</taxon>
        <taxon>CS clade</taxon>
        <taxon>Chlamydomonadales</taxon>
        <taxon>Chlamydomonadaceae</taxon>
        <taxon>Chlamydomonas</taxon>
    </lineage>
</organism>
<evidence type="ECO:0000313" key="2">
    <source>
        <dbReference type="Proteomes" id="UP000006906"/>
    </source>
</evidence>
<dbReference type="RefSeq" id="XP_042923188.1">
    <property type="nucleotide sequence ID" value="XM_043064620.1"/>
</dbReference>
<name>A0A2K3DLI3_CHLRE</name>
<dbReference type="GeneID" id="5727581"/>
<reference evidence="1 2" key="1">
    <citation type="journal article" date="2007" name="Science">
        <title>The Chlamydomonas genome reveals the evolution of key animal and plant functions.</title>
        <authorList>
            <person name="Merchant S.S."/>
            <person name="Prochnik S.E."/>
            <person name="Vallon O."/>
            <person name="Harris E.H."/>
            <person name="Karpowicz S.J."/>
            <person name="Witman G.B."/>
            <person name="Terry A."/>
            <person name="Salamov A."/>
            <person name="Fritz-Laylin L.K."/>
            <person name="Marechal-Drouard L."/>
            <person name="Marshall W.F."/>
            <person name="Qu L.H."/>
            <person name="Nelson D.R."/>
            <person name="Sanderfoot A.A."/>
            <person name="Spalding M.H."/>
            <person name="Kapitonov V.V."/>
            <person name="Ren Q."/>
            <person name="Ferris P."/>
            <person name="Lindquist E."/>
            <person name="Shapiro H."/>
            <person name="Lucas S.M."/>
            <person name="Grimwood J."/>
            <person name="Schmutz J."/>
            <person name="Cardol P."/>
            <person name="Cerutti H."/>
            <person name="Chanfreau G."/>
            <person name="Chen C.L."/>
            <person name="Cognat V."/>
            <person name="Croft M.T."/>
            <person name="Dent R."/>
            <person name="Dutcher S."/>
            <person name="Fernandez E."/>
            <person name="Fukuzawa H."/>
            <person name="Gonzalez-Ballester D."/>
            <person name="Gonzalez-Halphen D."/>
            <person name="Hallmann A."/>
            <person name="Hanikenne M."/>
            <person name="Hippler M."/>
            <person name="Inwood W."/>
            <person name="Jabbari K."/>
            <person name="Kalanon M."/>
            <person name="Kuras R."/>
            <person name="Lefebvre P.A."/>
            <person name="Lemaire S.D."/>
            <person name="Lobanov A.V."/>
            <person name="Lohr M."/>
            <person name="Manuell A."/>
            <person name="Meier I."/>
            <person name="Mets L."/>
            <person name="Mittag M."/>
            <person name="Mittelmeier T."/>
            <person name="Moroney J.V."/>
            <person name="Moseley J."/>
            <person name="Napoli C."/>
            <person name="Nedelcu A.M."/>
            <person name="Niyogi K."/>
            <person name="Novoselov S.V."/>
            <person name="Paulsen I.T."/>
            <person name="Pazour G."/>
            <person name="Purton S."/>
            <person name="Ral J.P."/>
            <person name="Riano-Pachon D.M."/>
            <person name="Riekhof W."/>
            <person name="Rymarquis L."/>
            <person name="Schroda M."/>
            <person name="Stern D."/>
            <person name="Umen J."/>
            <person name="Willows R."/>
            <person name="Wilson N."/>
            <person name="Zimmer S.L."/>
            <person name="Allmer J."/>
            <person name="Balk J."/>
            <person name="Bisova K."/>
            <person name="Chen C.J."/>
            <person name="Elias M."/>
            <person name="Gendler K."/>
            <person name="Hauser C."/>
            <person name="Lamb M.R."/>
            <person name="Ledford H."/>
            <person name="Long J.C."/>
            <person name="Minagawa J."/>
            <person name="Page M.D."/>
            <person name="Pan J."/>
            <person name="Pootakham W."/>
            <person name="Roje S."/>
            <person name="Rose A."/>
            <person name="Stahlberg E."/>
            <person name="Terauchi A.M."/>
            <person name="Yang P."/>
            <person name="Ball S."/>
            <person name="Bowler C."/>
            <person name="Dieckmann C.L."/>
            <person name="Gladyshev V.N."/>
            <person name="Green P."/>
            <person name="Jorgensen R."/>
            <person name="Mayfield S."/>
            <person name="Mueller-Roeber B."/>
            <person name="Rajamani S."/>
            <person name="Sayre R.T."/>
            <person name="Brokstein P."/>
            <person name="Dubchak I."/>
            <person name="Goodstein D."/>
            <person name="Hornick L."/>
            <person name="Huang Y.W."/>
            <person name="Jhaveri J."/>
            <person name="Luo Y."/>
            <person name="Martinez D."/>
            <person name="Ngau W.C."/>
            <person name="Otillar B."/>
            <person name="Poliakov A."/>
            <person name="Porter A."/>
            <person name="Szajkowski L."/>
            <person name="Werner G."/>
            <person name="Zhou K."/>
            <person name="Grigoriev I.V."/>
            <person name="Rokhsar D.S."/>
            <person name="Grossman A.R."/>
        </authorList>
    </citation>
    <scope>NUCLEOTIDE SEQUENCE [LARGE SCALE GENOMIC DNA]</scope>
    <source>
        <strain evidence="2">CC-503</strain>
    </source>
</reference>
<dbReference type="EMBL" id="CM008968">
    <property type="protein sequence ID" value="PNW81394.1"/>
    <property type="molecule type" value="Genomic_DNA"/>
</dbReference>
<gene>
    <name evidence="1" type="ORF">CHLRE_07g354075v5</name>
</gene>
<dbReference type="AlphaFoldDB" id="A0A2K3DLI3"/>
<dbReference type="Proteomes" id="UP000006906">
    <property type="component" value="Chromosome 7"/>
</dbReference>
<dbReference type="InParanoid" id="A0A2K3DLI3"/>
<proteinExistence type="predicted"/>
<dbReference type="Gramene" id="PNW81394">
    <property type="protein sequence ID" value="PNW81394"/>
    <property type="gene ID" value="CHLRE_07g354075v5"/>
</dbReference>